<evidence type="ECO:0000256" key="13">
    <source>
        <dbReference type="RuleBase" id="RU365017"/>
    </source>
</evidence>
<dbReference type="PANTHER" id="PTHR30521:SF4">
    <property type="entry name" value="DEFERROCHELATASE"/>
    <property type="match status" value="1"/>
</dbReference>
<sequence>MSNEDNYIARRDFLKLAGVGGAGLLIGSTGVGGTLLASQYFAKDKTNVKNKVNFYGKYQSGITTEVQKHVYFVVLTINKMSVSEVKEMFKIWTNYSVHLMNGEFVKELGKNKMLPSPDTGETIGLDANRLSLTFGISPSFFEKVGLNKRKPELLKDLPHFPKDQLDKAYTGGDICIQACSDDPQVNFHAIRNLIRVAKGEVSMKWSQTGFNSFKEKDGKIETPRNLFSFKDGTGNPDVHNQSELDKYVFIQEGWAKNGAYLVVRRIQMLLETWDRTALGEQEATFGRYRHSGAPIGKEHEFDTFDPNIKDKNGDKLIEKESHVSLAKASKTNILRRSYSYSDGIHSQTGTFDAGLLFLSFQKSPEQFIKIQNKMGAVDKLNEYITHRGSGIFLCLPGVREGGYLGETLFNHF</sequence>
<dbReference type="GO" id="GO:0030313">
    <property type="term" value="C:cell envelope"/>
    <property type="evidence" value="ECO:0007669"/>
    <property type="project" value="UniProtKB-SubCell"/>
</dbReference>
<dbReference type="EMBL" id="PZFK01000035">
    <property type="protein sequence ID" value="PTI28091.1"/>
    <property type="molecule type" value="Genomic_DNA"/>
</dbReference>
<evidence type="ECO:0000313" key="18">
    <source>
        <dbReference type="Proteomes" id="UP000241209"/>
    </source>
</evidence>
<dbReference type="InterPro" id="IPR006314">
    <property type="entry name" value="Dyp_peroxidase"/>
</dbReference>
<dbReference type="PROSITE" id="PS51318">
    <property type="entry name" value="TAT"/>
    <property type="match status" value="1"/>
</dbReference>
<proteinExistence type="inferred from homology"/>
<dbReference type="PANTHER" id="PTHR30521">
    <property type="entry name" value="DEFERROCHELATASE/PEROXIDASE"/>
    <property type="match status" value="1"/>
</dbReference>
<evidence type="ECO:0000313" key="19">
    <source>
        <dbReference type="Proteomes" id="UP000627155"/>
    </source>
</evidence>
<evidence type="ECO:0000259" key="15">
    <source>
        <dbReference type="Pfam" id="PF20628"/>
    </source>
</evidence>
<dbReference type="InterPro" id="IPR011008">
    <property type="entry name" value="Dimeric_a/b-barrel"/>
</dbReference>
<comment type="subcellular location">
    <subcellularLocation>
        <location evidence="1">Cell envelope</location>
    </subcellularLocation>
</comment>
<dbReference type="InterPro" id="IPR019546">
    <property type="entry name" value="TAT_signal_bac_arc"/>
</dbReference>
<dbReference type="SUPFAM" id="SSF54909">
    <property type="entry name" value="Dimeric alpha+beta barrel"/>
    <property type="match status" value="1"/>
</dbReference>
<comment type="cofactor">
    <cofactor evidence="13">
        <name>heme b</name>
        <dbReference type="ChEBI" id="CHEBI:60344"/>
    </cofactor>
    <text evidence="13">Binds 1 heme b (iron(II)-protoporphyrin IX) group non-covalently per subunit.</text>
</comment>
<evidence type="ECO:0000313" key="17">
    <source>
        <dbReference type="EMBL" id="QRO85607.1"/>
    </source>
</evidence>
<dbReference type="InterPro" id="IPR048327">
    <property type="entry name" value="Dyp_perox_N"/>
</dbReference>
<dbReference type="Pfam" id="PF20628">
    <property type="entry name" value="Dyp_perox_C"/>
    <property type="match status" value="1"/>
</dbReference>
<dbReference type="GO" id="GO:0004601">
    <property type="term" value="F:peroxidase activity"/>
    <property type="evidence" value="ECO:0007669"/>
    <property type="project" value="UniProtKB-KW"/>
</dbReference>
<reference evidence="16 18" key="1">
    <citation type="journal article" date="2016" name="Front. Microbiol.">
        <title>Comprehensive Phylogenetic Analysis of Bovine Non-aureus Staphylococci Species Based on Whole-Genome Sequencing.</title>
        <authorList>
            <person name="Naushad S."/>
            <person name="Barkema H.W."/>
            <person name="Luby C."/>
            <person name="Condas L.A."/>
            <person name="Nobrega D.B."/>
            <person name="Carson D.A."/>
            <person name="De Buck J."/>
        </authorList>
    </citation>
    <scope>NUCLEOTIDE SEQUENCE [LARGE SCALE GENOMIC DNA]</scope>
    <source>
        <strain evidence="16 18">SNUC 2204</strain>
    </source>
</reference>
<evidence type="ECO:0000256" key="2">
    <source>
        <dbReference type="ARBA" id="ARBA00022559"/>
    </source>
</evidence>
<organism evidence="16 18">
    <name type="scientific">Mammaliicoccus vitulinus</name>
    <dbReference type="NCBI Taxonomy" id="71237"/>
    <lineage>
        <taxon>Bacteria</taxon>
        <taxon>Bacillati</taxon>
        <taxon>Bacillota</taxon>
        <taxon>Bacilli</taxon>
        <taxon>Bacillales</taxon>
        <taxon>Staphylococcaceae</taxon>
        <taxon>Mammaliicoccus</taxon>
    </lineage>
</organism>
<comment type="function">
    <text evidence="13">Involved in the recovery of exogenous heme iron. Extracts iron from heme while preserving the protoporphyrin ring intact.</text>
</comment>
<dbReference type="STRING" id="1167632.GCA_000286335_02488"/>
<dbReference type="Proteomes" id="UP000627155">
    <property type="component" value="Chromosome"/>
</dbReference>
<keyword evidence="5" id="KW-0732">Signal</keyword>
<dbReference type="NCBIfam" id="TIGR01413">
    <property type="entry name" value="Dyp_perox_fam"/>
    <property type="match status" value="1"/>
</dbReference>
<dbReference type="InterPro" id="IPR006311">
    <property type="entry name" value="TAT_signal"/>
</dbReference>
<keyword evidence="8" id="KW-0456">Lyase</keyword>
<dbReference type="EMBL" id="CP069486">
    <property type="protein sequence ID" value="QRO85607.1"/>
    <property type="molecule type" value="Genomic_DNA"/>
</dbReference>
<keyword evidence="3 13" id="KW-0349">Heme</keyword>
<accession>A0A2T4PQJ9</accession>
<dbReference type="Proteomes" id="UP000241209">
    <property type="component" value="Unassembled WGS sequence"/>
</dbReference>
<evidence type="ECO:0000256" key="12">
    <source>
        <dbReference type="ARBA" id="ARBA00048856"/>
    </source>
</evidence>
<dbReference type="GO" id="GO:0033212">
    <property type="term" value="P:iron import into cell"/>
    <property type="evidence" value="ECO:0007669"/>
    <property type="project" value="InterPro"/>
</dbReference>
<keyword evidence="7 13" id="KW-0408">Iron</keyword>
<dbReference type="AlphaFoldDB" id="A0A2T4PQJ9"/>
<dbReference type="GO" id="GO:0004325">
    <property type="term" value="F:ferrochelatase activity"/>
    <property type="evidence" value="ECO:0007669"/>
    <property type="project" value="UniProtKB-EC"/>
</dbReference>
<comment type="similarity">
    <text evidence="9 13">Belongs to the DyP-type peroxidase family.</text>
</comment>
<reference evidence="17 19" key="3">
    <citation type="submission" date="2021-02" db="EMBL/GenBank/DDBJ databases">
        <title>FDA dAtabase for Regulatory Grade micrObial Sequences (FDA-ARGOS): Supporting development and validation of Infectious Disease Dx tests.</title>
        <authorList>
            <person name="Sproer C."/>
            <person name="Gronow S."/>
            <person name="Severitt S."/>
            <person name="Schroder I."/>
            <person name="Tallon L."/>
            <person name="Sadzewicz L."/>
            <person name="Zhao X."/>
            <person name="Boylan J."/>
            <person name="Ott S."/>
            <person name="Bowen H."/>
            <person name="Vavikolanu K."/>
            <person name="Mehta A."/>
            <person name="Aluvathingal J."/>
            <person name="Nadendla S."/>
            <person name="Lowell S."/>
            <person name="Myers T."/>
            <person name="Yan Y."/>
            <person name="Sichtig H."/>
        </authorList>
    </citation>
    <scope>NUCLEOTIDE SEQUENCE [LARGE SCALE GENOMIC DNA]</scope>
    <source>
        <strain evidence="17 19">FDAARGOS_1207</strain>
    </source>
</reference>
<evidence type="ECO:0000256" key="7">
    <source>
        <dbReference type="ARBA" id="ARBA00023004"/>
    </source>
</evidence>
<dbReference type="OrthoDB" id="9781066at2"/>
<dbReference type="PROSITE" id="PS51404">
    <property type="entry name" value="DYP_PEROXIDASE"/>
    <property type="match status" value="1"/>
</dbReference>
<keyword evidence="6 13" id="KW-0560">Oxidoreductase</keyword>
<dbReference type="Pfam" id="PF04261">
    <property type="entry name" value="Dyp_perox_N"/>
    <property type="match status" value="1"/>
</dbReference>
<dbReference type="InterPro" id="IPR048328">
    <property type="entry name" value="Dyp_perox_C"/>
</dbReference>
<evidence type="ECO:0000313" key="16">
    <source>
        <dbReference type="EMBL" id="PTI28091.1"/>
    </source>
</evidence>
<dbReference type="EC" id="1.11.1.-" evidence="13"/>
<evidence type="ECO:0000256" key="3">
    <source>
        <dbReference type="ARBA" id="ARBA00022617"/>
    </source>
</evidence>
<name>A0A2T4PQJ9_9STAP</name>
<feature type="domain" description="Dyp-type peroxidase N-terminal" evidence="14">
    <location>
        <begin position="59"/>
        <end position="211"/>
    </location>
</feature>
<protein>
    <recommendedName>
        <fullName evidence="10 13">Deferrochelatase</fullName>
        <ecNumber evidence="13">1.11.1.-</ecNumber>
    </recommendedName>
    <alternativeName>
        <fullName evidence="11 13">Peroxidase EfeB</fullName>
    </alternativeName>
</protein>
<dbReference type="GO" id="GO:0020037">
    <property type="term" value="F:heme binding"/>
    <property type="evidence" value="ECO:0007669"/>
    <property type="project" value="InterPro"/>
</dbReference>
<keyword evidence="4 13" id="KW-0479">Metal-binding</keyword>
<dbReference type="GeneID" id="64115567"/>
<evidence type="ECO:0000256" key="11">
    <source>
        <dbReference type="ARBA" id="ARBA00033775"/>
    </source>
</evidence>
<evidence type="ECO:0000256" key="6">
    <source>
        <dbReference type="ARBA" id="ARBA00023002"/>
    </source>
</evidence>
<comment type="catalytic activity">
    <reaction evidence="12">
        <text>heme b + 2 H(+) = protoporphyrin IX + Fe(2+)</text>
        <dbReference type="Rhea" id="RHEA:22584"/>
        <dbReference type="ChEBI" id="CHEBI:15378"/>
        <dbReference type="ChEBI" id="CHEBI:29033"/>
        <dbReference type="ChEBI" id="CHEBI:57306"/>
        <dbReference type="ChEBI" id="CHEBI:60344"/>
        <dbReference type="EC" id="4.98.1.1"/>
    </reaction>
    <physiologicalReaction direction="left-to-right" evidence="12">
        <dbReference type="Rhea" id="RHEA:22585"/>
    </physiologicalReaction>
</comment>
<dbReference type="RefSeq" id="WP_103323575.1">
    <property type="nucleotide sequence ID" value="NZ_BMDF01000014.1"/>
</dbReference>
<evidence type="ECO:0000256" key="5">
    <source>
        <dbReference type="ARBA" id="ARBA00022729"/>
    </source>
</evidence>
<evidence type="ECO:0000256" key="1">
    <source>
        <dbReference type="ARBA" id="ARBA00004196"/>
    </source>
</evidence>
<dbReference type="InterPro" id="IPR006313">
    <property type="entry name" value="EfeB/EfeN"/>
</dbReference>
<dbReference type="NCBIfam" id="TIGR01412">
    <property type="entry name" value="tat_substr_1"/>
    <property type="match status" value="1"/>
</dbReference>
<dbReference type="GO" id="GO:0046872">
    <property type="term" value="F:metal ion binding"/>
    <property type="evidence" value="ECO:0007669"/>
    <property type="project" value="UniProtKB-KW"/>
</dbReference>
<evidence type="ECO:0000256" key="4">
    <source>
        <dbReference type="ARBA" id="ARBA00022723"/>
    </source>
</evidence>
<evidence type="ECO:0000256" key="9">
    <source>
        <dbReference type="ARBA" id="ARBA00025737"/>
    </source>
</evidence>
<keyword evidence="2 13" id="KW-0575">Peroxidase</keyword>
<evidence type="ECO:0000256" key="8">
    <source>
        <dbReference type="ARBA" id="ARBA00023239"/>
    </source>
</evidence>
<reference evidence="16" key="2">
    <citation type="submission" date="2018-03" db="EMBL/GenBank/DDBJ databases">
        <authorList>
            <person name="Keele B.F."/>
        </authorList>
    </citation>
    <scope>NUCLEOTIDE SEQUENCE</scope>
    <source>
        <strain evidence="16">SNUC 2204</strain>
    </source>
</reference>
<evidence type="ECO:0000259" key="14">
    <source>
        <dbReference type="Pfam" id="PF04261"/>
    </source>
</evidence>
<gene>
    <name evidence="17" type="primary">efeB</name>
    <name evidence="16" type="ORF">BU072_12365</name>
    <name evidence="17" type="ORF">I6J37_02570</name>
</gene>
<dbReference type="NCBIfam" id="TIGR01409">
    <property type="entry name" value="TAT_signal_seq"/>
    <property type="match status" value="1"/>
</dbReference>
<evidence type="ECO:0000256" key="10">
    <source>
        <dbReference type="ARBA" id="ARBA00033771"/>
    </source>
</evidence>
<keyword evidence="19" id="KW-1185">Reference proteome</keyword>
<feature type="domain" description="Dyp-type peroxidase C-terminal" evidence="15">
    <location>
        <begin position="222"/>
        <end position="398"/>
    </location>
</feature>
<dbReference type="GO" id="GO:0005829">
    <property type="term" value="C:cytosol"/>
    <property type="evidence" value="ECO:0007669"/>
    <property type="project" value="TreeGrafter"/>
</dbReference>